<name>A0ABQ8GBZ4_9PEZI</name>
<gene>
    <name evidence="1" type="ORF">B0J12DRAFT_786313</name>
</gene>
<comment type="caution">
    <text evidence="1">The sequence shown here is derived from an EMBL/GenBank/DDBJ whole genome shotgun (WGS) entry which is preliminary data.</text>
</comment>
<evidence type="ECO:0000313" key="1">
    <source>
        <dbReference type="EMBL" id="KAH7048454.1"/>
    </source>
</evidence>
<sequence>MSAMSMDLIWRTGNSQYPYIVMANAEGGSCSSDHRSFEEVRVCLDEYPDKSFWLYAIDGYDSSDYRFVHRLPGQSVLESDAAAYNNITREDIVRSSMVWYNLTKNEELPNDPAGLQKLWGASKTLEKVEKMQLMGFHLPVCDNPGGEAISNVGTGEGRNYPCMCGDFSWAVNHDINSEVDETKAFFSASRLFNFMRIHKFCRKVSKCESAEVGPDPWGLEGRKVGGLEIKDVWWKKGKGPFKRCKKPQPHTLHAGEVHEGDWP</sequence>
<reference evidence="1 2" key="1">
    <citation type="journal article" date="2021" name="Nat. Commun.">
        <title>Genetic determinants of endophytism in the Arabidopsis root mycobiome.</title>
        <authorList>
            <person name="Mesny F."/>
            <person name="Miyauchi S."/>
            <person name="Thiergart T."/>
            <person name="Pickel B."/>
            <person name="Atanasova L."/>
            <person name="Karlsson M."/>
            <person name="Huettel B."/>
            <person name="Barry K.W."/>
            <person name="Haridas S."/>
            <person name="Chen C."/>
            <person name="Bauer D."/>
            <person name="Andreopoulos W."/>
            <person name="Pangilinan J."/>
            <person name="LaButti K."/>
            <person name="Riley R."/>
            <person name="Lipzen A."/>
            <person name="Clum A."/>
            <person name="Drula E."/>
            <person name="Henrissat B."/>
            <person name="Kohler A."/>
            <person name="Grigoriev I.V."/>
            <person name="Martin F.M."/>
            <person name="Hacquard S."/>
        </authorList>
    </citation>
    <scope>NUCLEOTIDE SEQUENCE [LARGE SCALE GENOMIC DNA]</scope>
    <source>
        <strain evidence="1 2">MPI-SDFR-AT-0080</strain>
    </source>
</reference>
<organism evidence="1 2">
    <name type="scientific">Macrophomina phaseolina</name>
    <dbReference type="NCBI Taxonomy" id="35725"/>
    <lineage>
        <taxon>Eukaryota</taxon>
        <taxon>Fungi</taxon>
        <taxon>Dikarya</taxon>
        <taxon>Ascomycota</taxon>
        <taxon>Pezizomycotina</taxon>
        <taxon>Dothideomycetes</taxon>
        <taxon>Dothideomycetes incertae sedis</taxon>
        <taxon>Botryosphaeriales</taxon>
        <taxon>Botryosphaeriaceae</taxon>
        <taxon>Macrophomina</taxon>
    </lineage>
</organism>
<evidence type="ECO:0000313" key="2">
    <source>
        <dbReference type="Proteomes" id="UP000774617"/>
    </source>
</evidence>
<keyword evidence="2" id="KW-1185">Reference proteome</keyword>
<dbReference type="Proteomes" id="UP000774617">
    <property type="component" value="Unassembled WGS sequence"/>
</dbReference>
<dbReference type="EMBL" id="JAGTJR010000015">
    <property type="protein sequence ID" value="KAH7048454.1"/>
    <property type="molecule type" value="Genomic_DNA"/>
</dbReference>
<proteinExistence type="predicted"/>
<protein>
    <submittedName>
        <fullName evidence="1">Uncharacterized protein</fullName>
    </submittedName>
</protein>
<accession>A0ABQ8GBZ4</accession>